<name>A0A499UWI0_9ACTN</name>
<reference evidence="2 3" key="1">
    <citation type="journal article" date="2020" name="Int. J. Syst. Evol. Microbiol.">
        <title>Reclassification of Streptomyces castelarensis and Streptomyces sporoclivatus as later heterotypic synonyms of Streptomyces antimycoticus.</title>
        <authorList>
            <person name="Komaki H."/>
            <person name="Tamura T."/>
        </authorList>
    </citation>
    <scope>NUCLEOTIDE SEQUENCE [LARGE SCALE GENOMIC DNA]</scope>
    <source>
        <strain evidence="2 3">NBRC 100767</strain>
    </source>
</reference>
<protein>
    <submittedName>
        <fullName evidence="2">Uncharacterized protein</fullName>
    </submittedName>
</protein>
<dbReference type="AlphaFoldDB" id="A0A499UWI0"/>
<gene>
    <name evidence="2" type="ORF">SSPO_092730</name>
</gene>
<evidence type="ECO:0000313" key="3">
    <source>
        <dbReference type="Proteomes" id="UP000463951"/>
    </source>
</evidence>
<dbReference type="EMBL" id="AP019620">
    <property type="protein sequence ID" value="BBJ46555.1"/>
    <property type="molecule type" value="Genomic_DNA"/>
</dbReference>
<dbReference type="Proteomes" id="UP000463951">
    <property type="component" value="Chromosome"/>
</dbReference>
<evidence type="ECO:0000313" key="2">
    <source>
        <dbReference type="EMBL" id="BBJ46555.1"/>
    </source>
</evidence>
<organism evidence="2 3">
    <name type="scientific">Streptomyces antimycoticus</name>
    <dbReference type="NCBI Taxonomy" id="68175"/>
    <lineage>
        <taxon>Bacteria</taxon>
        <taxon>Bacillati</taxon>
        <taxon>Actinomycetota</taxon>
        <taxon>Actinomycetes</taxon>
        <taxon>Kitasatosporales</taxon>
        <taxon>Streptomycetaceae</taxon>
        <taxon>Streptomyces</taxon>
        <taxon>Streptomyces violaceusniger group</taxon>
    </lineage>
</organism>
<accession>A0A499UWI0</accession>
<sequence length="93" mass="10045">MDHWQMMTKEGFYRGGPALSSAVAGPDPARSLGPTRRGHRARPGAATGPLSVSTATMDDEDRVPSRTPSTRTRSHPGRPAWYAAVVFADKRVL</sequence>
<evidence type="ECO:0000256" key="1">
    <source>
        <dbReference type="SAM" id="MobiDB-lite"/>
    </source>
</evidence>
<proteinExistence type="predicted"/>
<feature type="region of interest" description="Disordered" evidence="1">
    <location>
        <begin position="15"/>
        <end position="77"/>
    </location>
</feature>